<dbReference type="EC" id="2.7.13.3" evidence="2"/>
<keyword evidence="6" id="KW-0418">Kinase</keyword>
<comment type="caution">
    <text evidence="13">The sequence shown here is derived from an EMBL/GenBank/DDBJ whole genome shotgun (WGS) entry which is preliminary data.</text>
</comment>
<dbReference type="PROSITE" id="PS50112">
    <property type="entry name" value="PAS"/>
    <property type="match status" value="1"/>
</dbReference>
<evidence type="ECO:0000256" key="6">
    <source>
        <dbReference type="ARBA" id="ARBA00022777"/>
    </source>
</evidence>
<dbReference type="PROSITE" id="PS50113">
    <property type="entry name" value="PAC"/>
    <property type="match status" value="1"/>
</dbReference>
<dbReference type="InterPro" id="IPR035965">
    <property type="entry name" value="PAS-like_dom_sf"/>
</dbReference>
<name>A0AAX2AHN0_9BACT</name>
<evidence type="ECO:0000259" key="10">
    <source>
        <dbReference type="PROSITE" id="PS50109"/>
    </source>
</evidence>
<dbReference type="CDD" id="cd00130">
    <property type="entry name" value="PAS"/>
    <property type="match status" value="2"/>
</dbReference>
<evidence type="ECO:0000256" key="8">
    <source>
        <dbReference type="ARBA" id="ARBA00023012"/>
    </source>
</evidence>
<keyword evidence="4" id="KW-0808">Transferase</keyword>
<evidence type="ECO:0000256" key="3">
    <source>
        <dbReference type="ARBA" id="ARBA00022553"/>
    </source>
</evidence>
<evidence type="ECO:0000259" key="11">
    <source>
        <dbReference type="PROSITE" id="PS50112"/>
    </source>
</evidence>
<evidence type="ECO:0000313" key="14">
    <source>
        <dbReference type="Proteomes" id="UP000290092"/>
    </source>
</evidence>
<evidence type="ECO:0000256" key="1">
    <source>
        <dbReference type="ARBA" id="ARBA00000085"/>
    </source>
</evidence>
<dbReference type="PANTHER" id="PTHR43065:SF10">
    <property type="entry name" value="PEROXIDE STRESS-ACTIVATED HISTIDINE KINASE MAK3"/>
    <property type="match status" value="1"/>
</dbReference>
<dbReference type="CDD" id="cd00082">
    <property type="entry name" value="HisKA"/>
    <property type="match status" value="1"/>
</dbReference>
<feature type="domain" description="PAC" evidence="12">
    <location>
        <begin position="194"/>
        <end position="248"/>
    </location>
</feature>
<dbReference type="Proteomes" id="UP000290092">
    <property type="component" value="Unassembled WGS sequence"/>
</dbReference>
<dbReference type="InterPro" id="IPR000014">
    <property type="entry name" value="PAS"/>
</dbReference>
<dbReference type="SMART" id="SM00091">
    <property type="entry name" value="PAS"/>
    <property type="match status" value="2"/>
</dbReference>
<sequence>MSEEYDITKLKRSNNELKEIINNSWDGIGIIDLKGKFIYFNNAFIPILGFSKEELINKSFISVIQDDYLKPFVELMKKNLENKYDSDMNIVCIRKDKQKVYLKITLSTMLNKKFFVINAKDITKEISDDEILNNYVASTHVNMQGLITKASLAFCLLSGYEQNELINKPHSIIKAKEEDEKIFNSIFESIKNKKEWKGRIEGKRKNNSPFWVDIKVKPTFNKYGDITGYTSLMFDITNEINLDVETKSLQKEVVQKDSILLQQSKLAIMTETLQMLSHEWRQPLNIISIRAQKLELDFSLGLANDSQKIIQTLEDIKNDAQKLSNTIEEFQSFVQLKSEKIKVIAKDIVLKAIEIFKKDPQTQEIDFIKDIMQIPEFRTYKNELTTILVNILINAKEAILKNKIKNGVIKLKCYYVDKTIYFEISDNAGGIKEEIIDKIFEPYFSTKESKHGVGLGLYTCKIIVEMHLKGEISVKNHNSGATFKIALPIN</sequence>
<feature type="domain" description="Histidine kinase" evidence="10">
    <location>
        <begin position="275"/>
        <end position="490"/>
    </location>
</feature>
<evidence type="ECO:0000256" key="7">
    <source>
        <dbReference type="ARBA" id="ARBA00022840"/>
    </source>
</evidence>
<dbReference type="Pfam" id="PF02518">
    <property type="entry name" value="HATPase_c"/>
    <property type="match status" value="1"/>
</dbReference>
<dbReference type="InterPro" id="IPR003594">
    <property type="entry name" value="HATPase_dom"/>
</dbReference>
<dbReference type="KEGG" id="amyt:AMYT_1416"/>
<keyword evidence="14" id="KW-1185">Reference proteome</keyword>
<organism evidence="13 14">
    <name type="scientific">Malaciobacter mytili LMG 24559</name>
    <dbReference type="NCBI Taxonomy" id="1032238"/>
    <lineage>
        <taxon>Bacteria</taxon>
        <taxon>Pseudomonadati</taxon>
        <taxon>Campylobacterota</taxon>
        <taxon>Epsilonproteobacteria</taxon>
        <taxon>Campylobacterales</taxon>
        <taxon>Arcobacteraceae</taxon>
        <taxon>Malaciobacter</taxon>
    </lineage>
</organism>
<reference evidence="13 14" key="1">
    <citation type="submission" date="2017-09" db="EMBL/GenBank/DDBJ databases">
        <title>Genomics of the genus Arcobacter.</title>
        <authorList>
            <person name="Perez-Cataluna A."/>
            <person name="Figueras M.J."/>
            <person name="Salas-Masso N."/>
        </authorList>
    </citation>
    <scope>NUCLEOTIDE SEQUENCE [LARGE SCALE GENOMIC DNA]</scope>
    <source>
        <strain evidence="13 14">CECT 7386</strain>
    </source>
</reference>
<dbReference type="SMART" id="SM00387">
    <property type="entry name" value="HATPase_c"/>
    <property type="match status" value="1"/>
</dbReference>
<dbReference type="InterPro" id="IPR000700">
    <property type="entry name" value="PAS-assoc_C"/>
</dbReference>
<dbReference type="GO" id="GO:0005524">
    <property type="term" value="F:ATP binding"/>
    <property type="evidence" value="ECO:0007669"/>
    <property type="project" value="UniProtKB-KW"/>
</dbReference>
<dbReference type="GO" id="GO:0000155">
    <property type="term" value="F:phosphorelay sensor kinase activity"/>
    <property type="evidence" value="ECO:0007669"/>
    <property type="project" value="InterPro"/>
</dbReference>
<dbReference type="RefSeq" id="WP_114841853.1">
    <property type="nucleotide sequence ID" value="NZ_CP031219.1"/>
</dbReference>
<keyword evidence="8" id="KW-0902">Two-component regulatory system</keyword>
<dbReference type="SMART" id="SM00086">
    <property type="entry name" value="PAC"/>
    <property type="match status" value="2"/>
</dbReference>
<dbReference type="GO" id="GO:0006355">
    <property type="term" value="P:regulation of DNA-templated transcription"/>
    <property type="evidence" value="ECO:0007669"/>
    <property type="project" value="InterPro"/>
</dbReference>
<dbReference type="EMBL" id="NXID01000044">
    <property type="protein sequence ID" value="RXK15011.1"/>
    <property type="molecule type" value="Genomic_DNA"/>
</dbReference>
<dbReference type="PANTHER" id="PTHR43065">
    <property type="entry name" value="SENSOR HISTIDINE KINASE"/>
    <property type="match status" value="1"/>
</dbReference>
<evidence type="ECO:0000313" key="13">
    <source>
        <dbReference type="EMBL" id="RXK15011.1"/>
    </source>
</evidence>
<feature type="domain" description="PAS" evidence="11">
    <location>
        <begin position="13"/>
        <end position="83"/>
    </location>
</feature>
<keyword evidence="3" id="KW-0597">Phosphoprotein</keyword>
<evidence type="ECO:0000256" key="2">
    <source>
        <dbReference type="ARBA" id="ARBA00012438"/>
    </source>
</evidence>
<proteinExistence type="predicted"/>
<comment type="catalytic activity">
    <reaction evidence="1">
        <text>ATP + protein L-histidine = ADP + protein N-phospho-L-histidine.</text>
        <dbReference type="EC" id="2.7.13.3"/>
    </reaction>
</comment>
<dbReference type="InterPro" id="IPR013767">
    <property type="entry name" value="PAS_fold"/>
</dbReference>
<dbReference type="SUPFAM" id="SSF55874">
    <property type="entry name" value="ATPase domain of HSP90 chaperone/DNA topoisomerase II/histidine kinase"/>
    <property type="match status" value="1"/>
</dbReference>
<dbReference type="NCBIfam" id="TIGR00229">
    <property type="entry name" value="sensory_box"/>
    <property type="match status" value="2"/>
</dbReference>
<dbReference type="InterPro" id="IPR001610">
    <property type="entry name" value="PAC"/>
</dbReference>
<feature type="coiled-coil region" evidence="9">
    <location>
        <begin position="306"/>
        <end position="333"/>
    </location>
</feature>
<protein>
    <recommendedName>
        <fullName evidence="2">histidine kinase</fullName>
        <ecNumber evidence="2">2.7.13.3</ecNumber>
    </recommendedName>
</protein>
<dbReference type="InterPro" id="IPR036097">
    <property type="entry name" value="HisK_dim/P_sf"/>
</dbReference>
<dbReference type="SUPFAM" id="SSF47384">
    <property type="entry name" value="Homodimeric domain of signal transducing histidine kinase"/>
    <property type="match status" value="1"/>
</dbReference>
<dbReference type="Gene3D" id="1.10.287.130">
    <property type="match status" value="1"/>
</dbReference>
<keyword evidence="9" id="KW-0175">Coiled coil</keyword>
<dbReference type="InterPro" id="IPR003661">
    <property type="entry name" value="HisK_dim/P_dom"/>
</dbReference>
<accession>A0AAX2AHN0</accession>
<dbReference type="Pfam" id="PF00989">
    <property type="entry name" value="PAS"/>
    <property type="match status" value="1"/>
</dbReference>
<dbReference type="PROSITE" id="PS50109">
    <property type="entry name" value="HIS_KIN"/>
    <property type="match status" value="1"/>
</dbReference>
<dbReference type="AlphaFoldDB" id="A0AAX2AHN0"/>
<evidence type="ECO:0000256" key="9">
    <source>
        <dbReference type="SAM" id="Coils"/>
    </source>
</evidence>
<keyword evidence="7" id="KW-0067">ATP-binding</keyword>
<gene>
    <name evidence="13" type="ORF">CP985_10740</name>
</gene>
<dbReference type="InterPro" id="IPR036890">
    <property type="entry name" value="HATPase_C_sf"/>
</dbReference>
<evidence type="ECO:0000259" key="12">
    <source>
        <dbReference type="PROSITE" id="PS50113"/>
    </source>
</evidence>
<dbReference type="InterPro" id="IPR005467">
    <property type="entry name" value="His_kinase_dom"/>
</dbReference>
<evidence type="ECO:0000256" key="5">
    <source>
        <dbReference type="ARBA" id="ARBA00022741"/>
    </source>
</evidence>
<evidence type="ECO:0000256" key="4">
    <source>
        <dbReference type="ARBA" id="ARBA00022679"/>
    </source>
</evidence>
<dbReference type="Gene3D" id="3.30.565.10">
    <property type="entry name" value="Histidine kinase-like ATPase, C-terminal domain"/>
    <property type="match status" value="1"/>
</dbReference>
<keyword evidence="5" id="KW-0547">Nucleotide-binding</keyword>
<dbReference type="Pfam" id="PF13426">
    <property type="entry name" value="PAS_9"/>
    <property type="match status" value="1"/>
</dbReference>
<dbReference type="SUPFAM" id="SSF55785">
    <property type="entry name" value="PYP-like sensor domain (PAS domain)"/>
    <property type="match status" value="2"/>
</dbReference>
<dbReference type="Gene3D" id="3.30.450.20">
    <property type="entry name" value="PAS domain"/>
    <property type="match status" value="2"/>
</dbReference>
<dbReference type="PRINTS" id="PR00344">
    <property type="entry name" value="BCTRLSENSOR"/>
</dbReference>
<dbReference type="InterPro" id="IPR004358">
    <property type="entry name" value="Sig_transdc_His_kin-like_C"/>
</dbReference>